<dbReference type="AlphaFoldDB" id="A0A8S9FEF5"/>
<comment type="caution">
    <text evidence="2">The sequence shown here is derived from an EMBL/GenBank/DDBJ whole genome shotgun (WGS) entry which is preliminary data.</text>
</comment>
<feature type="region of interest" description="Disordered" evidence="1">
    <location>
        <begin position="218"/>
        <end position="239"/>
    </location>
</feature>
<reference evidence="2" key="1">
    <citation type="submission" date="2019-12" db="EMBL/GenBank/DDBJ databases">
        <title>Genome sequencing and annotation of Brassica cretica.</title>
        <authorList>
            <person name="Studholme D.J."/>
            <person name="Sarris P.F."/>
        </authorList>
    </citation>
    <scope>NUCLEOTIDE SEQUENCE</scope>
    <source>
        <strain evidence="2">PFS-102/07</strain>
        <tissue evidence="2">Leaf</tissue>
    </source>
</reference>
<name>A0A8S9FEF5_BRACR</name>
<accession>A0A8S9FEF5</accession>
<dbReference type="EMBL" id="QGKY02002305">
    <property type="protein sequence ID" value="KAF2531374.1"/>
    <property type="molecule type" value="Genomic_DNA"/>
</dbReference>
<organism evidence="2">
    <name type="scientific">Brassica cretica</name>
    <name type="common">Mustard</name>
    <dbReference type="NCBI Taxonomy" id="69181"/>
    <lineage>
        <taxon>Eukaryota</taxon>
        <taxon>Viridiplantae</taxon>
        <taxon>Streptophyta</taxon>
        <taxon>Embryophyta</taxon>
        <taxon>Tracheophyta</taxon>
        <taxon>Spermatophyta</taxon>
        <taxon>Magnoliopsida</taxon>
        <taxon>eudicotyledons</taxon>
        <taxon>Gunneridae</taxon>
        <taxon>Pentapetalae</taxon>
        <taxon>rosids</taxon>
        <taxon>malvids</taxon>
        <taxon>Brassicales</taxon>
        <taxon>Brassicaceae</taxon>
        <taxon>Brassiceae</taxon>
        <taxon>Brassica</taxon>
    </lineage>
</organism>
<sequence length="254" mass="27995">MTVGKQLFDTYRKAGVGNTTDTNAVHIQTPGGSDLTTIQELAELKLSVLEGGGRGMCRRRAASQSATHPGYPRTTNFPNGACDLRSKLMRKSQAAESMHGSDSDLRAVINESRAKRVESTSILPHLKPRVLDLRDQLNSRSEDLMIKLNRSKHSDLRQKYMPSNTRSNKETQLLFSPDPASLERSIRKEAHSSSIENNTCSSLNFCQPPLTQALASLTDTRSPPSTEDTHIPSPDIFHPTSIDISVRTSIDTKP</sequence>
<protein>
    <submittedName>
        <fullName evidence="2">Uncharacterized protein</fullName>
    </submittedName>
</protein>
<evidence type="ECO:0000313" key="2">
    <source>
        <dbReference type="EMBL" id="KAF2531374.1"/>
    </source>
</evidence>
<proteinExistence type="predicted"/>
<gene>
    <name evidence="2" type="ORF">F2Q70_00029540</name>
</gene>
<evidence type="ECO:0000256" key="1">
    <source>
        <dbReference type="SAM" id="MobiDB-lite"/>
    </source>
</evidence>